<sequence length="252" mass="28137">MHYNATLRVRELTQNIYDIGDEIAQYINNVTQAMNDWDVELVDDCLEELHEIIAEGRAEVRPGLVELNGLRQAFISGIRAGQMSNPSASMTFDHPGRTLTFLHAPFSQRYAQAVAEAHGAHASNDGSAAPGQDEGPANQSMASTAAWRMWMRQRNERCTSELYDLEEWIVEQTQRALESQSVLLQQSFSQAERSVATIVEQWKHMVNLQPTLAADMRGENPPAFLEERARVDEIVAKLARAKRAGETSNAAV</sequence>
<proteinExistence type="predicted"/>
<evidence type="ECO:0008006" key="4">
    <source>
        <dbReference type="Google" id="ProtNLM"/>
    </source>
</evidence>
<reference evidence="2 3" key="1">
    <citation type="submission" date="2019-10" db="EMBL/GenBank/DDBJ databases">
        <title>Corynebacterium sp novel species isolated from the respiratory tract of Marmot.</title>
        <authorList>
            <person name="Zhang G."/>
        </authorList>
    </citation>
    <scope>NUCLEOTIDE SEQUENCE [LARGE SCALE GENOMIC DNA]</scope>
    <source>
        <strain evidence="2 3">336</strain>
    </source>
</reference>
<accession>A0ABQ6VDD1</accession>
<protein>
    <recommendedName>
        <fullName evidence="4">Poly(3-hydroxyalkanoate) polymerase subunit PhaE</fullName>
    </recommendedName>
</protein>
<comment type="caution">
    <text evidence="2">The sequence shown here is derived from an EMBL/GenBank/DDBJ whole genome shotgun (WGS) entry which is preliminary data.</text>
</comment>
<organism evidence="2 3">
    <name type="scientific">Corynebacterium zhongnanshanii</name>
    <dbReference type="NCBI Taxonomy" id="2768834"/>
    <lineage>
        <taxon>Bacteria</taxon>
        <taxon>Bacillati</taxon>
        <taxon>Actinomycetota</taxon>
        <taxon>Actinomycetes</taxon>
        <taxon>Mycobacteriales</taxon>
        <taxon>Corynebacteriaceae</taxon>
        <taxon>Corynebacterium</taxon>
    </lineage>
</organism>
<dbReference type="RefSeq" id="WP_151844443.1">
    <property type="nucleotide sequence ID" value="NZ_WBZJ01000002.1"/>
</dbReference>
<feature type="region of interest" description="Disordered" evidence="1">
    <location>
        <begin position="115"/>
        <end position="142"/>
    </location>
</feature>
<evidence type="ECO:0000313" key="3">
    <source>
        <dbReference type="Proteomes" id="UP000436181"/>
    </source>
</evidence>
<evidence type="ECO:0000313" key="2">
    <source>
        <dbReference type="EMBL" id="KAB3520909.1"/>
    </source>
</evidence>
<gene>
    <name evidence="2" type="ORF">F8377_06645</name>
</gene>
<evidence type="ECO:0000256" key="1">
    <source>
        <dbReference type="SAM" id="MobiDB-lite"/>
    </source>
</evidence>
<dbReference type="Proteomes" id="UP000436181">
    <property type="component" value="Unassembled WGS sequence"/>
</dbReference>
<keyword evidence="3" id="KW-1185">Reference proteome</keyword>
<name>A0ABQ6VDD1_9CORY</name>
<dbReference type="EMBL" id="WBZJ01000002">
    <property type="protein sequence ID" value="KAB3520909.1"/>
    <property type="molecule type" value="Genomic_DNA"/>
</dbReference>